<evidence type="ECO:0000313" key="2">
    <source>
        <dbReference type="EMBL" id="OPJ89339.1"/>
    </source>
</evidence>
<evidence type="ECO:0000313" key="3">
    <source>
        <dbReference type="Proteomes" id="UP000190648"/>
    </source>
</evidence>
<protein>
    <submittedName>
        <fullName evidence="2">Uncharacterized protein</fullName>
    </submittedName>
</protein>
<name>A0A1V4KY08_PATFA</name>
<keyword evidence="3" id="KW-1185">Reference proteome</keyword>
<reference evidence="2 3" key="1">
    <citation type="submission" date="2016-02" db="EMBL/GenBank/DDBJ databases">
        <title>Band-tailed pigeon sequencing and assembly.</title>
        <authorList>
            <person name="Soares A.E."/>
            <person name="Novak B.J."/>
            <person name="Rice E.S."/>
            <person name="O'Connell B."/>
            <person name="Chang D."/>
            <person name="Weber S."/>
            <person name="Shapiro B."/>
        </authorList>
    </citation>
    <scope>NUCLEOTIDE SEQUENCE [LARGE SCALE GENOMIC DNA]</scope>
    <source>
        <strain evidence="2">BTP2013</strain>
        <tissue evidence="2">Blood</tissue>
    </source>
</reference>
<dbReference type="Proteomes" id="UP000190648">
    <property type="component" value="Unassembled WGS sequence"/>
</dbReference>
<gene>
    <name evidence="2" type="ORF">AV530_003584</name>
</gene>
<dbReference type="AlphaFoldDB" id="A0A1V4KY08"/>
<evidence type="ECO:0000256" key="1">
    <source>
        <dbReference type="SAM" id="MobiDB-lite"/>
    </source>
</evidence>
<dbReference type="EMBL" id="LSYS01001150">
    <property type="protein sequence ID" value="OPJ89339.1"/>
    <property type="molecule type" value="Genomic_DNA"/>
</dbReference>
<feature type="region of interest" description="Disordered" evidence="1">
    <location>
        <begin position="1"/>
        <end position="22"/>
    </location>
</feature>
<feature type="compositionally biased region" description="Basic and acidic residues" evidence="1">
    <location>
        <begin position="1"/>
        <end position="10"/>
    </location>
</feature>
<proteinExistence type="predicted"/>
<organism evidence="2 3">
    <name type="scientific">Patagioenas fasciata monilis</name>
    <dbReference type="NCBI Taxonomy" id="372326"/>
    <lineage>
        <taxon>Eukaryota</taxon>
        <taxon>Metazoa</taxon>
        <taxon>Chordata</taxon>
        <taxon>Craniata</taxon>
        <taxon>Vertebrata</taxon>
        <taxon>Euteleostomi</taxon>
        <taxon>Archelosauria</taxon>
        <taxon>Archosauria</taxon>
        <taxon>Dinosauria</taxon>
        <taxon>Saurischia</taxon>
        <taxon>Theropoda</taxon>
        <taxon>Coelurosauria</taxon>
        <taxon>Aves</taxon>
        <taxon>Neognathae</taxon>
        <taxon>Neoaves</taxon>
        <taxon>Columbimorphae</taxon>
        <taxon>Columbiformes</taxon>
        <taxon>Columbidae</taxon>
        <taxon>Patagioenas</taxon>
    </lineage>
</organism>
<feature type="compositionally biased region" description="Polar residues" evidence="1">
    <location>
        <begin position="11"/>
        <end position="22"/>
    </location>
</feature>
<sequence length="87" mass="9987">MTLINKEARIKSQQRPMLHDPQSQQSTLFIQFGINSPRVLIVPKAAFLHESWDHRPAGTQPAARGQARSAIVENWWQNPPWKEAFCP</sequence>
<accession>A0A1V4KY08</accession>
<comment type="caution">
    <text evidence="2">The sequence shown here is derived from an EMBL/GenBank/DDBJ whole genome shotgun (WGS) entry which is preliminary data.</text>
</comment>